<evidence type="ECO:0000256" key="1">
    <source>
        <dbReference type="ARBA" id="ARBA00022723"/>
    </source>
</evidence>
<feature type="compositionally biased region" description="Polar residues" evidence="5">
    <location>
        <begin position="86"/>
        <end position="104"/>
    </location>
</feature>
<dbReference type="PROSITE" id="PS50089">
    <property type="entry name" value="ZF_RING_2"/>
    <property type="match status" value="1"/>
</dbReference>
<dbReference type="SMART" id="SM00184">
    <property type="entry name" value="RING"/>
    <property type="match status" value="1"/>
</dbReference>
<accession>A0AAN6RGF4</accession>
<dbReference type="InterPro" id="IPR013083">
    <property type="entry name" value="Znf_RING/FYVE/PHD"/>
</dbReference>
<dbReference type="Gene3D" id="3.30.40.10">
    <property type="entry name" value="Zinc/RING finger domain, C3HC4 (zinc finger)"/>
    <property type="match status" value="1"/>
</dbReference>
<comment type="caution">
    <text evidence="7">The sequence shown here is derived from an EMBL/GenBank/DDBJ whole genome shotgun (WGS) entry which is preliminary data.</text>
</comment>
<keyword evidence="8" id="KW-1185">Reference proteome</keyword>
<evidence type="ECO:0000313" key="8">
    <source>
        <dbReference type="Proteomes" id="UP001280581"/>
    </source>
</evidence>
<sequence>MSFRGINDFLSSGMKILRHHPSECGICLDKFAESNPPSNPHSPVQIHCGHVFGRSCLVNWANNTTHANHNKCPICLDRLFDKDRSGNPSNNSSRTNDPSRTSYHTTRREDTNPQREASRNERQVTSRYPPAPTTVTPTPSEDSLYGHTLRRVTARIPSRRPATTANTTPSESRDLSRVESRSNVVARGSYRDQPRLDSRSSAVPQGTYRIVPQGSYRDQPRFESRTTAIPQGTPRTMAPVTPRSTLCVSMLNPVWPGNQLPTRTTSAAPSRPSTGQTDTPSVRCEVYVDARQYSNHYACQPQAEDDGTDSGTSSGSDSTWTLPRSSRRRR</sequence>
<organism evidence="7 8">
    <name type="scientific">Pseudopithomyces chartarum</name>
    <dbReference type="NCBI Taxonomy" id="1892770"/>
    <lineage>
        <taxon>Eukaryota</taxon>
        <taxon>Fungi</taxon>
        <taxon>Dikarya</taxon>
        <taxon>Ascomycota</taxon>
        <taxon>Pezizomycotina</taxon>
        <taxon>Dothideomycetes</taxon>
        <taxon>Pleosporomycetidae</taxon>
        <taxon>Pleosporales</taxon>
        <taxon>Massarineae</taxon>
        <taxon>Didymosphaeriaceae</taxon>
        <taxon>Pseudopithomyces</taxon>
    </lineage>
</organism>
<name>A0AAN6RGF4_9PLEO</name>
<feature type="compositionally biased region" description="Low complexity" evidence="5">
    <location>
        <begin position="309"/>
        <end position="319"/>
    </location>
</feature>
<dbReference type="AlphaFoldDB" id="A0AAN6RGF4"/>
<evidence type="ECO:0000256" key="2">
    <source>
        <dbReference type="ARBA" id="ARBA00022771"/>
    </source>
</evidence>
<keyword evidence="3" id="KW-0862">Zinc</keyword>
<dbReference type="Pfam" id="PF13445">
    <property type="entry name" value="zf-RING_UBOX"/>
    <property type="match status" value="1"/>
</dbReference>
<evidence type="ECO:0000256" key="3">
    <source>
        <dbReference type="ARBA" id="ARBA00022833"/>
    </source>
</evidence>
<evidence type="ECO:0000313" key="7">
    <source>
        <dbReference type="EMBL" id="KAK3209178.1"/>
    </source>
</evidence>
<gene>
    <name evidence="7" type="ORF">GRF29_69g1032630</name>
</gene>
<dbReference type="GO" id="GO:0008270">
    <property type="term" value="F:zinc ion binding"/>
    <property type="evidence" value="ECO:0007669"/>
    <property type="project" value="UniProtKB-KW"/>
</dbReference>
<feature type="region of interest" description="Disordered" evidence="5">
    <location>
        <begin position="85"/>
        <end position="240"/>
    </location>
</feature>
<dbReference type="SUPFAM" id="SSF57850">
    <property type="entry name" value="RING/U-box"/>
    <property type="match status" value="1"/>
</dbReference>
<keyword evidence="1" id="KW-0479">Metal-binding</keyword>
<feature type="compositionally biased region" description="Polar residues" evidence="5">
    <location>
        <begin position="225"/>
        <end position="234"/>
    </location>
</feature>
<feature type="region of interest" description="Disordered" evidence="5">
    <location>
        <begin position="297"/>
        <end position="330"/>
    </location>
</feature>
<dbReference type="Proteomes" id="UP001280581">
    <property type="component" value="Unassembled WGS sequence"/>
</dbReference>
<feature type="compositionally biased region" description="Basic and acidic residues" evidence="5">
    <location>
        <begin position="189"/>
        <end position="198"/>
    </location>
</feature>
<dbReference type="InterPro" id="IPR001841">
    <property type="entry name" value="Znf_RING"/>
</dbReference>
<feature type="region of interest" description="Disordered" evidence="5">
    <location>
        <begin position="257"/>
        <end position="282"/>
    </location>
</feature>
<feature type="compositionally biased region" description="Polar residues" evidence="5">
    <location>
        <begin position="259"/>
        <end position="280"/>
    </location>
</feature>
<feature type="compositionally biased region" description="Basic and acidic residues" evidence="5">
    <location>
        <begin position="171"/>
        <end position="180"/>
    </location>
</feature>
<proteinExistence type="predicted"/>
<dbReference type="InterPro" id="IPR027370">
    <property type="entry name" value="Znf-RING_euk"/>
</dbReference>
<feature type="domain" description="RING-type" evidence="6">
    <location>
        <begin position="24"/>
        <end position="75"/>
    </location>
</feature>
<feature type="compositionally biased region" description="Basic and acidic residues" evidence="5">
    <location>
        <begin position="106"/>
        <end position="124"/>
    </location>
</feature>
<evidence type="ECO:0000259" key="6">
    <source>
        <dbReference type="PROSITE" id="PS50089"/>
    </source>
</evidence>
<keyword evidence="2 4" id="KW-0863">Zinc-finger</keyword>
<reference evidence="7 8" key="1">
    <citation type="submission" date="2021-02" db="EMBL/GenBank/DDBJ databases">
        <title>Genome assembly of Pseudopithomyces chartarum.</title>
        <authorList>
            <person name="Jauregui R."/>
            <person name="Singh J."/>
            <person name="Voisey C."/>
        </authorList>
    </citation>
    <scope>NUCLEOTIDE SEQUENCE [LARGE SCALE GENOMIC DNA]</scope>
    <source>
        <strain evidence="7 8">AGR01</strain>
    </source>
</reference>
<dbReference type="EMBL" id="WVTA01000006">
    <property type="protein sequence ID" value="KAK3209178.1"/>
    <property type="molecule type" value="Genomic_DNA"/>
</dbReference>
<evidence type="ECO:0000256" key="5">
    <source>
        <dbReference type="SAM" id="MobiDB-lite"/>
    </source>
</evidence>
<evidence type="ECO:0000256" key="4">
    <source>
        <dbReference type="PROSITE-ProRule" id="PRU00175"/>
    </source>
</evidence>
<protein>
    <recommendedName>
        <fullName evidence="6">RING-type domain-containing protein</fullName>
    </recommendedName>
</protein>
<feature type="compositionally biased region" description="Polar residues" evidence="5">
    <location>
        <begin position="161"/>
        <end position="170"/>
    </location>
</feature>